<feature type="domain" description="ABC transporter" evidence="10">
    <location>
        <begin position="17"/>
        <end position="233"/>
    </location>
</feature>
<dbReference type="InterPro" id="IPR050153">
    <property type="entry name" value="Metal_Ion_Import_ABC"/>
</dbReference>
<dbReference type="PROSITE" id="PS00211">
    <property type="entry name" value="ABC_TRANSPORTER_1"/>
    <property type="match status" value="1"/>
</dbReference>
<dbReference type="PANTHER" id="PTHR42734:SF9">
    <property type="entry name" value="ZINC IMPORT ATP-BINDING PROTEIN ZNUC"/>
    <property type="match status" value="1"/>
</dbReference>
<dbReference type="GO" id="GO:0010043">
    <property type="term" value="P:response to zinc ion"/>
    <property type="evidence" value="ECO:0007669"/>
    <property type="project" value="TreeGrafter"/>
</dbReference>
<dbReference type="SMART" id="SM00382">
    <property type="entry name" value="AAA"/>
    <property type="match status" value="1"/>
</dbReference>
<dbReference type="AlphaFoldDB" id="A0A3E0X3G7"/>
<evidence type="ECO:0000256" key="2">
    <source>
        <dbReference type="ARBA" id="ARBA00022475"/>
    </source>
</evidence>
<evidence type="ECO:0000256" key="8">
    <source>
        <dbReference type="ARBA" id="ARBA00023065"/>
    </source>
</evidence>
<dbReference type="EMBL" id="NFZW01000002">
    <property type="protein sequence ID" value="RFA38996.1"/>
    <property type="molecule type" value="Genomic_DNA"/>
</dbReference>
<evidence type="ECO:0000313" key="12">
    <source>
        <dbReference type="Proteomes" id="UP000256763"/>
    </source>
</evidence>
<keyword evidence="4" id="KW-0862">Zinc</keyword>
<dbReference type="PROSITE" id="PS50893">
    <property type="entry name" value="ABC_TRANSPORTER_2"/>
    <property type="match status" value="1"/>
</dbReference>
<keyword evidence="3" id="KW-0547">Nucleotide-binding</keyword>
<protein>
    <submittedName>
        <fullName evidence="11">Zinc ABC transporter ATP-binding protein</fullName>
    </submittedName>
</protein>
<dbReference type="OrthoDB" id="9806726at2"/>
<evidence type="ECO:0000256" key="6">
    <source>
        <dbReference type="ARBA" id="ARBA00022906"/>
    </source>
</evidence>
<keyword evidence="7" id="KW-1278">Translocase</keyword>
<dbReference type="RefSeq" id="WP_116301010.1">
    <property type="nucleotide sequence ID" value="NZ_NFZV01000002.1"/>
</dbReference>
<evidence type="ECO:0000256" key="9">
    <source>
        <dbReference type="ARBA" id="ARBA00023136"/>
    </source>
</evidence>
<keyword evidence="5 11" id="KW-0067">ATP-binding</keyword>
<evidence type="ECO:0000259" key="10">
    <source>
        <dbReference type="PROSITE" id="PS50893"/>
    </source>
</evidence>
<dbReference type="InterPro" id="IPR003439">
    <property type="entry name" value="ABC_transporter-like_ATP-bd"/>
</dbReference>
<dbReference type="Proteomes" id="UP000256763">
    <property type="component" value="Unassembled WGS sequence"/>
</dbReference>
<gene>
    <name evidence="11" type="ORF">CAL65_03630</name>
</gene>
<evidence type="ECO:0000256" key="1">
    <source>
        <dbReference type="ARBA" id="ARBA00022448"/>
    </source>
</evidence>
<name>A0A3E0X3G7_9GAMM</name>
<evidence type="ECO:0000256" key="3">
    <source>
        <dbReference type="ARBA" id="ARBA00022741"/>
    </source>
</evidence>
<proteinExistence type="predicted"/>
<evidence type="ECO:0000256" key="5">
    <source>
        <dbReference type="ARBA" id="ARBA00022840"/>
    </source>
</evidence>
<evidence type="ECO:0000256" key="7">
    <source>
        <dbReference type="ARBA" id="ARBA00022967"/>
    </source>
</evidence>
<evidence type="ECO:0000256" key="4">
    <source>
        <dbReference type="ARBA" id="ARBA00022833"/>
    </source>
</evidence>
<keyword evidence="6" id="KW-0864">Zinc transport</keyword>
<keyword evidence="1" id="KW-0813">Transport</keyword>
<keyword evidence="9" id="KW-0472">Membrane</keyword>
<dbReference type="GO" id="GO:0006829">
    <property type="term" value="P:zinc ion transport"/>
    <property type="evidence" value="ECO:0007669"/>
    <property type="project" value="UniProtKB-KW"/>
</dbReference>
<keyword evidence="12" id="KW-1185">Reference proteome</keyword>
<dbReference type="InterPro" id="IPR017871">
    <property type="entry name" value="ABC_transporter-like_CS"/>
</dbReference>
<accession>A0A3E0X3G7</accession>
<dbReference type="GO" id="GO:0005524">
    <property type="term" value="F:ATP binding"/>
    <property type="evidence" value="ECO:0007669"/>
    <property type="project" value="UniProtKB-KW"/>
</dbReference>
<dbReference type="Gene3D" id="3.40.50.300">
    <property type="entry name" value="P-loop containing nucleotide triphosphate hydrolases"/>
    <property type="match status" value="1"/>
</dbReference>
<dbReference type="Pfam" id="PF00005">
    <property type="entry name" value="ABC_tran"/>
    <property type="match status" value="1"/>
</dbReference>
<comment type="caution">
    <text evidence="11">The sequence shown here is derived from an EMBL/GenBank/DDBJ whole genome shotgun (WGS) entry which is preliminary data.</text>
</comment>
<sequence>MFRLKKRATPAPDGLLLHGRQLTLRRGQRVLLRDVDVDLAEREVLTLVGPNGAGKSTLLRTLIGLEGYHQGLLLTRPGLRVGYVPQQFAVDRNLPLTVDRLLSLAGGRDSFARRQAVEDAGVGHLLRQAVQDLSGGELRRVLLARALSRKPHVLALDEPAAGLDHNSQTSLYSLIQHLRDRYGFGVLVISHDLHLVMAASDQVVCLGHGRVCCRGEPASVQEHPEYRALFGELGPATAVFPHAHSHAPVLTPVKPRSNVHNG</sequence>
<reference evidence="12" key="1">
    <citation type="submission" date="2017-05" db="EMBL/GenBank/DDBJ databases">
        <authorList>
            <person name="Sharma S."/>
            <person name="Sidhu C."/>
            <person name="Pinnaka A.K."/>
        </authorList>
    </citation>
    <scope>NUCLEOTIDE SEQUENCE [LARGE SCALE GENOMIC DNA]</scope>
    <source>
        <strain evidence="12">AK93</strain>
    </source>
</reference>
<dbReference type="InterPro" id="IPR003593">
    <property type="entry name" value="AAA+_ATPase"/>
</dbReference>
<dbReference type="PANTHER" id="PTHR42734">
    <property type="entry name" value="METAL TRANSPORT SYSTEM ATP-BINDING PROTEIN TM_0124-RELATED"/>
    <property type="match status" value="1"/>
</dbReference>
<dbReference type="SUPFAM" id="SSF52540">
    <property type="entry name" value="P-loop containing nucleoside triphosphate hydrolases"/>
    <property type="match status" value="1"/>
</dbReference>
<keyword evidence="8" id="KW-0406">Ion transport</keyword>
<organism evidence="11 12">
    <name type="scientific">Alkalilimnicola ehrlichii</name>
    <dbReference type="NCBI Taxonomy" id="351052"/>
    <lineage>
        <taxon>Bacteria</taxon>
        <taxon>Pseudomonadati</taxon>
        <taxon>Pseudomonadota</taxon>
        <taxon>Gammaproteobacteria</taxon>
        <taxon>Chromatiales</taxon>
        <taxon>Ectothiorhodospiraceae</taxon>
        <taxon>Alkalilimnicola</taxon>
    </lineage>
</organism>
<evidence type="ECO:0000313" key="11">
    <source>
        <dbReference type="EMBL" id="RFA38996.1"/>
    </source>
</evidence>
<dbReference type="GO" id="GO:0016887">
    <property type="term" value="F:ATP hydrolysis activity"/>
    <property type="evidence" value="ECO:0007669"/>
    <property type="project" value="InterPro"/>
</dbReference>
<dbReference type="InterPro" id="IPR027417">
    <property type="entry name" value="P-loop_NTPase"/>
</dbReference>
<keyword evidence="2" id="KW-1003">Cell membrane</keyword>